<dbReference type="Proteomes" id="UP000663832">
    <property type="component" value="Unassembled WGS sequence"/>
</dbReference>
<feature type="compositionally biased region" description="Polar residues" evidence="1">
    <location>
        <begin position="1229"/>
        <end position="1255"/>
    </location>
</feature>
<dbReference type="OrthoDB" id="10013157at2759"/>
<dbReference type="SUPFAM" id="SSF48097">
    <property type="entry name" value="Regulator of G-protein signaling, RGS"/>
    <property type="match status" value="1"/>
</dbReference>
<feature type="region of interest" description="Disordered" evidence="1">
    <location>
        <begin position="669"/>
        <end position="695"/>
    </location>
</feature>
<dbReference type="InterPro" id="IPR036305">
    <property type="entry name" value="RGS_sf"/>
</dbReference>
<comment type="caution">
    <text evidence="3">The sequence shown here is derived from an EMBL/GenBank/DDBJ whole genome shotgun (WGS) entry which is preliminary data.</text>
</comment>
<dbReference type="GO" id="GO:0005634">
    <property type="term" value="C:nucleus"/>
    <property type="evidence" value="ECO:0007669"/>
    <property type="project" value="TreeGrafter"/>
</dbReference>
<dbReference type="InterPro" id="IPR044926">
    <property type="entry name" value="RGS_subdomain_2"/>
</dbReference>
<feature type="region of interest" description="Disordered" evidence="1">
    <location>
        <begin position="765"/>
        <end position="787"/>
    </location>
</feature>
<sequence>MPEQSSASVTDSCSIHDFDELLSLDDIFVDYFNEFLRSGMFVHKLEYNRELNTFIEKPNDKLLNLTDENISNIIQKPSNEIDTLSVFSGFSDTIQLDEVPDEIIQKTSNSQKLHQAQIMEWVKNERLGLFWRTELYRQYKLCKLLLRPLITEKEPSVHSSQGIGGYSRQSVYTAARTLSTENSNATALVRTATVEEDDEQEDLDQSEHSSNSNMMFENNIMASELLRMPRPILRPGSRAYSVPANIVRSLSLFFPNNPPKQSGKMSKRSSSSKTSQRKSIPKDDENISINDPNDPGSLSLFSSVKVRYFDESDNDEENEDITNFGLQVESSSSQVKYKHLGSHKGMQSFAHFLQTTKGGYELYRFWMDCEFFKDTMTGLDQIENVVARTRLFRDLNDGKYHLPFMRHLQNKIRRAYAETAGVLTHDVFFQVQYDVLRRLRMYWSARFIIHELFQQHHHHHSHFQFPTELKQPAKVCLYPIDHRAKANLVEMTRVFLSNDYTTNEMIIPDVRNEEFYDESEESFNNTFMRKYTNVIRKDKQSGGLFLRYITFSERRLLPLILFCYDVDDFRYSNLDDKILESQHGLSILNTYFGNSAKLSLDQFMPDIQINRWVETFHQLKFDKLSFEPLFKRALLILKHTWLRCIKEDVDSFTVAYYIPASPLQIAYESEEEEKEINDGDGNEQRSGSSVSKRRLQRICSPATQIQISDETIYIKRPWLDRFLSSATRKRQAELRMELTEEERERLRAERLERLRIRELNRKKALKAARERRRRANEKGDGSGERTRRYPGFYIDEILPTPTASLAKDVQRLFLNGLQRHLKTNKTASPKLEHKLCLVFEIAKWMDLTNPYEKQQHIDRMKKTYFDPHSKRNVFPLTDEQNEILNANNGRPDQMLFELLFRDLRIELEEEFVNYCEDRIKIFEIDSIDDFISQPLEELTALFNRIEDGLGLDDEDEFDTLFGPDAEASASNDDGTGKATKKHYSELYQLLSDATIGRFNERFYYFYAYLTHWVDAKKAPYLDQDFLFCIDVSRLKEIANDATLQSKLRYIIETYLESTIATNNYTCRLDLTNVDLQVRMLRALQKSIQANIHDFSSLEEARTTLIKDVLVYYYAGFKAYLVRMDLSKKRPKYIVKLQEKLALHQQLSASRLDKTSTTRSTPSLPNKNIPPTIRKAPSGTSKQQKLESTAPADITTVTKTQYLLNERTKAFETLAPIKANDVAFPDISKTTGQGSAATSKLRTAASQDAQGTSTDRLNSEKEKKEHRGPVTIQYTLTSGLIIKYSDGRSAVEGAHSGSGVSLQQPRESVTYSAGSIND</sequence>
<evidence type="ECO:0000313" key="3">
    <source>
        <dbReference type="EMBL" id="CAF1088174.1"/>
    </source>
</evidence>
<feature type="compositionally biased region" description="Acidic residues" evidence="1">
    <location>
        <begin position="669"/>
        <end position="681"/>
    </location>
</feature>
<dbReference type="Gene3D" id="1.10.167.10">
    <property type="entry name" value="Regulator of G-protein Signalling 4, domain 2"/>
    <property type="match status" value="1"/>
</dbReference>
<proteinExistence type="predicted"/>
<feature type="region of interest" description="Disordered" evidence="1">
    <location>
        <begin position="1229"/>
        <end position="1268"/>
    </location>
</feature>
<feature type="compositionally biased region" description="Polar residues" evidence="1">
    <location>
        <begin position="1297"/>
        <end position="1317"/>
    </location>
</feature>
<dbReference type="Proteomes" id="UP000663877">
    <property type="component" value="Unassembled WGS sequence"/>
</dbReference>
<evidence type="ECO:0008006" key="6">
    <source>
        <dbReference type="Google" id="ProtNLM"/>
    </source>
</evidence>
<gene>
    <name evidence="3" type="ORF">BJG266_LOCUS20653</name>
    <name evidence="2" type="ORF">QVE165_LOCUS15472</name>
</gene>
<dbReference type="EMBL" id="CAJNOI010000118">
    <property type="protein sequence ID" value="CAF1088174.1"/>
    <property type="molecule type" value="Genomic_DNA"/>
</dbReference>
<dbReference type="EMBL" id="CAJNOM010000084">
    <property type="protein sequence ID" value="CAF1011101.1"/>
    <property type="molecule type" value="Genomic_DNA"/>
</dbReference>
<protein>
    <recommendedName>
        <fullName evidence="6">RGS domain-containing protein</fullName>
    </recommendedName>
</protein>
<accession>A0A814N6X9</accession>
<feature type="compositionally biased region" description="Basic and acidic residues" evidence="1">
    <location>
        <begin position="776"/>
        <end position="787"/>
    </location>
</feature>
<dbReference type="GO" id="GO:0009966">
    <property type="term" value="P:regulation of signal transduction"/>
    <property type="evidence" value="ECO:0007669"/>
    <property type="project" value="InterPro"/>
</dbReference>
<feature type="compositionally biased region" description="Basic residues" evidence="1">
    <location>
        <begin position="765"/>
        <end position="775"/>
    </location>
</feature>
<feature type="region of interest" description="Disordered" evidence="1">
    <location>
        <begin position="1291"/>
        <end position="1317"/>
    </location>
</feature>
<feature type="compositionally biased region" description="Polar residues" evidence="1">
    <location>
        <begin position="1177"/>
        <end position="1186"/>
    </location>
</feature>
<evidence type="ECO:0000256" key="1">
    <source>
        <dbReference type="SAM" id="MobiDB-lite"/>
    </source>
</evidence>
<evidence type="ECO:0000313" key="2">
    <source>
        <dbReference type="EMBL" id="CAF1011101.1"/>
    </source>
</evidence>
<dbReference type="GO" id="GO:0005737">
    <property type="term" value="C:cytoplasm"/>
    <property type="evidence" value="ECO:0007669"/>
    <property type="project" value="TreeGrafter"/>
</dbReference>
<keyword evidence="4" id="KW-1185">Reference proteome</keyword>
<feature type="compositionally biased region" description="Low complexity" evidence="1">
    <location>
        <begin position="260"/>
        <end position="278"/>
    </location>
</feature>
<evidence type="ECO:0000313" key="4">
    <source>
        <dbReference type="Proteomes" id="UP000663832"/>
    </source>
</evidence>
<feature type="compositionally biased region" description="Basic and acidic residues" evidence="1">
    <location>
        <begin position="1256"/>
        <end position="1267"/>
    </location>
</feature>
<feature type="region of interest" description="Disordered" evidence="1">
    <location>
        <begin position="1149"/>
        <end position="1188"/>
    </location>
</feature>
<feature type="compositionally biased region" description="Polar residues" evidence="1">
    <location>
        <begin position="1156"/>
        <end position="1165"/>
    </location>
</feature>
<organism evidence="3 5">
    <name type="scientific">Adineta steineri</name>
    <dbReference type="NCBI Taxonomy" id="433720"/>
    <lineage>
        <taxon>Eukaryota</taxon>
        <taxon>Metazoa</taxon>
        <taxon>Spiralia</taxon>
        <taxon>Gnathifera</taxon>
        <taxon>Rotifera</taxon>
        <taxon>Eurotatoria</taxon>
        <taxon>Bdelloidea</taxon>
        <taxon>Adinetida</taxon>
        <taxon>Adinetidae</taxon>
        <taxon>Adineta</taxon>
    </lineage>
</organism>
<evidence type="ECO:0000313" key="5">
    <source>
        <dbReference type="Proteomes" id="UP000663877"/>
    </source>
</evidence>
<reference evidence="3" key="1">
    <citation type="submission" date="2021-02" db="EMBL/GenBank/DDBJ databases">
        <authorList>
            <person name="Nowell W R."/>
        </authorList>
    </citation>
    <scope>NUCLEOTIDE SEQUENCE</scope>
</reference>
<feature type="compositionally biased region" description="Acidic residues" evidence="1">
    <location>
        <begin position="194"/>
        <end position="204"/>
    </location>
</feature>
<dbReference type="GO" id="GO:0001965">
    <property type="term" value="F:G-protein alpha-subunit binding"/>
    <property type="evidence" value="ECO:0007669"/>
    <property type="project" value="InterPro"/>
</dbReference>
<dbReference type="PANTHER" id="PTHR46583">
    <property type="entry name" value="REGULATOR OF G-PROTEIN SIGNALING 22"/>
    <property type="match status" value="1"/>
</dbReference>
<name>A0A814N6X9_9BILA</name>
<feature type="region of interest" description="Disordered" evidence="1">
    <location>
        <begin position="192"/>
        <end position="214"/>
    </location>
</feature>
<dbReference type="InterPro" id="IPR042651">
    <property type="entry name" value="Rgs22"/>
</dbReference>
<dbReference type="PANTHER" id="PTHR46583:SF2">
    <property type="entry name" value="RGS DOMAIN-CONTAINING PROTEIN"/>
    <property type="match status" value="1"/>
</dbReference>
<feature type="region of interest" description="Disordered" evidence="1">
    <location>
        <begin position="252"/>
        <end position="295"/>
    </location>
</feature>